<proteinExistence type="evidence at transcript level"/>
<name>Q56W40_ARATH</name>
<reference evidence="1" key="1">
    <citation type="submission" date="2005-03" db="EMBL/GenBank/DDBJ databases">
        <title>Large-scale analysis of RIKEN Arabidopsis full-length (RAFL) cDNAs.</title>
        <authorList>
            <person name="Totoki Y."/>
            <person name="Seki M."/>
            <person name="Ishida J."/>
            <person name="Nakajima M."/>
            <person name="Enju A."/>
            <person name="Kamiya A."/>
            <person name="Narusaka M."/>
            <person name="Shin-i T."/>
            <person name="Nakagawa M."/>
            <person name="Sakamoto N."/>
            <person name="Oishi K."/>
            <person name="Kohara Y."/>
            <person name="Kobayashi M."/>
            <person name="Toyoda A."/>
            <person name="Sakaki Y."/>
            <person name="Sakurai T."/>
            <person name="Iida K."/>
            <person name="Akiyama K."/>
            <person name="Satou M."/>
            <person name="Toyoda T."/>
            <person name="Konagaya A."/>
            <person name="Carninci P."/>
            <person name="Kawai J."/>
            <person name="Hayashizaki Y."/>
            <person name="Shinozaki K."/>
        </authorList>
    </citation>
    <scope>NUCLEOTIDE SEQUENCE</scope>
</reference>
<protein>
    <submittedName>
        <fullName evidence="1">Uncharacterized protein</fullName>
    </submittedName>
</protein>
<organism evidence="1">
    <name type="scientific">Arabidopsis thaliana</name>
    <name type="common">Mouse-ear cress</name>
    <dbReference type="NCBI Taxonomy" id="3702"/>
    <lineage>
        <taxon>Eukaryota</taxon>
        <taxon>Viridiplantae</taxon>
        <taxon>Streptophyta</taxon>
        <taxon>Embryophyta</taxon>
        <taxon>Tracheophyta</taxon>
        <taxon>Spermatophyta</taxon>
        <taxon>Magnoliopsida</taxon>
        <taxon>eudicotyledons</taxon>
        <taxon>Gunneridae</taxon>
        <taxon>Pentapetalae</taxon>
        <taxon>rosids</taxon>
        <taxon>malvids</taxon>
        <taxon>Brassicales</taxon>
        <taxon>Brassicaceae</taxon>
        <taxon>Camelineae</taxon>
        <taxon>Arabidopsis</taxon>
    </lineage>
</organism>
<dbReference type="EMBL" id="AK222207">
    <property type="protein sequence ID" value="BAD95362.1"/>
    <property type="molecule type" value="mRNA"/>
</dbReference>
<dbReference type="AlphaFoldDB" id="Q56W40"/>
<accession>Q56W40</accession>
<sequence length="79" mass="8969">MVPLEMLPDEHKAVTVEVAYVGPEPSMKISPESEASSIAYTKNVFVMVRIKIVPYILIFQSYLLCYMCQCIGYEIKSCE</sequence>
<evidence type="ECO:0000313" key="1">
    <source>
        <dbReference type="EMBL" id="BAD95362.1"/>
    </source>
</evidence>